<dbReference type="AlphaFoldDB" id="A0A4Z2HGN7"/>
<accession>A0A4Z2HGN7</accession>
<evidence type="ECO:0000313" key="1">
    <source>
        <dbReference type="EMBL" id="TNN65038.1"/>
    </source>
</evidence>
<proteinExistence type="predicted"/>
<organism evidence="1 2">
    <name type="scientific">Liparis tanakae</name>
    <name type="common">Tanaka's snailfish</name>
    <dbReference type="NCBI Taxonomy" id="230148"/>
    <lineage>
        <taxon>Eukaryota</taxon>
        <taxon>Metazoa</taxon>
        <taxon>Chordata</taxon>
        <taxon>Craniata</taxon>
        <taxon>Vertebrata</taxon>
        <taxon>Euteleostomi</taxon>
        <taxon>Actinopterygii</taxon>
        <taxon>Neopterygii</taxon>
        <taxon>Teleostei</taxon>
        <taxon>Neoteleostei</taxon>
        <taxon>Acanthomorphata</taxon>
        <taxon>Eupercaria</taxon>
        <taxon>Perciformes</taxon>
        <taxon>Cottioidei</taxon>
        <taxon>Cottales</taxon>
        <taxon>Liparidae</taxon>
        <taxon>Liparis</taxon>
    </lineage>
</organism>
<name>A0A4Z2HGN7_9TELE</name>
<keyword evidence="2" id="KW-1185">Reference proteome</keyword>
<sequence length="115" mass="11767">MVEGPPPLSGIQSSVPLCTTQSDLARHERGVKGGRGRGSGCQEARPLLVPLQGNGSVSPDCCSATGPLSLCGSSTAAASDQDTTGATNRATHRRQEALASHNSFLFQSNISGSMK</sequence>
<dbReference type="Proteomes" id="UP000314294">
    <property type="component" value="Unassembled WGS sequence"/>
</dbReference>
<dbReference type="EMBL" id="SRLO01000242">
    <property type="protein sequence ID" value="TNN65038.1"/>
    <property type="molecule type" value="Genomic_DNA"/>
</dbReference>
<evidence type="ECO:0000313" key="2">
    <source>
        <dbReference type="Proteomes" id="UP000314294"/>
    </source>
</evidence>
<reference evidence="1 2" key="1">
    <citation type="submission" date="2019-03" db="EMBL/GenBank/DDBJ databases">
        <title>First draft genome of Liparis tanakae, snailfish: a comprehensive survey of snailfish specific genes.</title>
        <authorList>
            <person name="Kim W."/>
            <person name="Song I."/>
            <person name="Jeong J.-H."/>
            <person name="Kim D."/>
            <person name="Kim S."/>
            <person name="Ryu S."/>
            <person name="Song J.Y."/>
            <person name="Lee S.K."/>
        </authorList>
    </citation>
    <scope>NUCLEOTIDE SEQUENCE [LARGE SCALE GENOMIC DNA]</scope>
    <source>
        <tissue evidence="1">Muscle</tissue>
    </source>
</reference>
<comment type="caution">
    <text evidence="1">The sequence shown here is derived from an EMBL/GenBank/DDBJ whole genome shotgun (WGS) entry which is preliminary data.</text>
</comment>
<gene>
    <name evidence="1" type="ORF">EYF80_024777</name>
</gene>
<protein>
    <submittedName>
        <fullName evidence="1">Uncharacterized protein</fullName>
    </submittedName>
</protein>